<evidence type="ECO:0000256" key="1">
    <source>
        <dbReference type="SAM" id="Phobius"/>
    </source>
</evidence>
<dbReference type="AlphaFoldDB" id="A0A449BJ35"/>
<evidence type="ECO:0000313" key="3">
    <source>
        <dbReference type="Proteomes" id="UP000290909"/>
    </source>
</evidence>
<feature type="transmembrane region" description="Helical" evidence="1">
    <location>
        <begin position="121"/>
        <end position="142"/>
    </location>
</feature>
<feature type="transmembrane region" description="Helical" evidence="1">
    <location>
        <begin position="154"/>
        <end position="176"/>
    </location>
</feature>
<feature type="transmembrane region" description="Helical" evidence="1">
    <location>
        <begin position="59"/>
        <end position="77"/>
    </location>
</feature>
<accession>A0A449BJ35</accession>
<feature type="transmembrane region" description="Helical" evidence="1">
    <location>
        <begin position="31"/>
        <end position="52"/>
    </location>
</feature>
<reference evidence="2 3" key="1">
    <citation type="submission" date="2019-01" db="EMBL/GenBank/DDBJ databases">
        <authorList>
            <consortium name="Pathogen Informatics"/>
        </authorList>
    </citation>
    <scope>NUCLEOTIDE SEQUENCE [LARGE SCALE GENOMIC DNA]</scope>
    <source>
        <strain evidence="2 3">NCTC10172</strain>
    </source>
</reference>
<feature type="transmembrane region" description="Helical" evidence="1">
    <location>
        <begin position="89"/>
        <end position="109"/>
    </location>
</feature>
<keyword evidence="1" id="KW-1133">Transmembrane helix</keyword>
<feature type="transmembrane region" description="Helical" evidence="1">
    <location>
        <begin position="7"/>
        <end position="25"/>
    </location>
</feature>
<keyword evidence="1" id="KW-0812">Transmembrane</keyword>
<dbReference type="STRING" id="1408416.GCA_000702765_00184"/>
<keyword evidence="3" id="KW-1185">Reference proteome</keyword>
<dbReference type="Proteomes" id="UP000290909">
    <property type="component" value="Chromosome"/>
</dbReference>
<dbReference type="RefSeq" id="WP_035368319.1">
    <property type="nucleotide sequence ID" value="NZ_LR215050.1"/>
</dbReference>
<evidence type="ECO:0000313" key="2">
    <source>
        <dbReference type="EMBL" id="VEU82481.1"/>
    </source>
</evidence>
<dbReference type="KEGG" id="ahk:NCTC10172_00492"/>
<keyword evidence="1" id="KW-0472">Membrane</keyword>
<dbReference type="EMBL" id="LR215050">
    <property type="protein sequence ID" value="VEU82481.1"/>
    <property type="molecule type" value="Genomic_DNA"/>
</dbReference>
<name>A0A449BJ35_9MOLU</name>
<feature type="transmembrane region" description="Helical" evidence="1">
    <location>
        <begin position="183"/>
        <end position="207"/>
    </location>
</feature>
<gene>
    <name evidence="2" type="ORF">NCTC10172_00492</name>
</gene>
<dbReference type="Gene3D" id="1.10.1760.20">
    <property type="match status" value="1"/>
</dbReference>
<protein>
    <submittedName>
        <fullName evidence="2">Predicted membrane protein</fullName>
    </submittedName>
</protein>
<sequence length="263" mass="28302">MKKTEIFDITLTSVFVAIILMMSLVQQLGFLTILPGVAITLVHIPTMIGIFILKPRYGFILGVIFGLGSLIASYMYGATAFDLAFHNPLVSVLPRALFGVAAWGVFQGLQKLSKIKNGNYLVVLLVSIIAIIATVFGARQIAINGGVTNETTMIVVTLIASVFALAFVAFYIYLTVKNNEKELYVSSSFIVGTLVHTVLVLTAVVLFSDFFEMSFGDAVPVILGVAASNGLIEALAAAVIGTPIYIALRQLPQLQRKTKKHSA</sequence>
<proteinExistence type="predicted"/>
<feature type="transmembrane region" description="Helical" evidence="1">
    <location>
        <begin position="219"/>
        <end position="248"/>
    </location>
</feature>
<organism evidence="2 3">
    <name type="scientific">Acholeplasma hippikon</name>
    <dbReference type="NCBI Taxonomy" id="264636"/>
    <lineage>
        <taxon>Bacteria</taxon>
        <taxon>Bacillati</taxon>
        <taxon>Mycoplasmatota</taxon>
        <taxon>Mollicutes</taxon>
        <taxon>Acholeplasmatales</taxon>
        <taxon>Acholeplasmataceae</taxon>
        <taxon>Acholeplasma</taxon>
    </lineage>
</organism>